<dbReference type="Proteomes" id="UP000609849">
    <property type="component" value="Unassembled WGS sequence"/>
</dbReference>
<sequence>MQIFESAECTVTQTPGAKKDSELMRIHIIINTLRTNGIEIERYNIVYDESPFIENEIVSNLLGTIGIDGLPIIIVDDEVAMFGRYPSRTEFAKLLGIPRSILVNQKNFGGSCRCI</sequence>
<dbReference type="Gene3D" id="3.40.30.10">
    <property type="entry name" value="Glutaredoxin"/>
    <property type="match status" value="1"/>
</dbReference>
<name>A0ABR7JKQ9_9FIRM</name>
<proteinExistence type="predicted"/>
<dbReference type="RefSeq" id="WP_172976691.1">
    <property type="nucleotide sequence ID" value="NZ_JACRWE010000001.1"/>
</dbReference>
<reference evidence="1 2" key="1">
    <citation type="submission" date="2020-08" db="EMBL/GenBank/DDBJ databases">
        <authorList>
            <person name="Liu C."/>
            <person name="Sun Q."/>
        </authorList>
    </citation>
    <scope>NUCLEOTIDE SEQUENCE [LARGE SCALE GENOMIC DNA]</scope>
    <source>
        <strain evidence="1 2">NSJ-18</strain>
    </source>
</reference>
<keyword evidence="2" id="KW-1185">Reference proteome</keyword>
<evidence type="ECO:0000313" key="2">
    <source>
        <dbReference type="Proteomes" id="UP000609849"/>
    </source>
</evidence>
<gene>
    <name evidence="1" type="ORF">H8923_01915</name>
</gene>
<comment type="caution">
    <text evidence="1">The sequence shown here is derived from an EMBL/GenBank/DDBJ whole genome shotgun (WGS) entry which is preliminary data.</text>
</comment>
<evidence type="ECO:0000313" key="1">
    <source>
        <dbReference type="EMBL" id="MBC5995505.1"/>
    </source>
</evidence>
<organism evidence="1 2">
    <name type="scientific">Romboutsia faecis</name>
    <dbReference type="NCBI Taxonomy" id="2764597"/>
    <lineage>
        <taxon>Bacteria</taxon>
        <taxon>Bacillati</taxon>
        <taxon>Bacillota</taxon>
        <taxon>Clostridia</taxon>
        <taxon>Peptostreptococcales</taxon>
        <taxon>Peptostreptococcaceae</taxon>
        <taxon>Romboutsia</taxon>
    </lineage>
</organism>
<dbReference type="Pfam" id="PF06953">
    <property type="entry name" value="ArsD"/>
    <property type="match status" value="1"/>
</dbReference>
<protein>
    <submittedName>
        <fullName evidence="1">Arsenic metallochaperone ArsD family protein</fullName>
    </submittedName>
</protein>
<accession>A0ABR7JKQ9</accession>
<dbReference type="EMBL" id="JACRWE010000001">
    <property type="protein sequence ID" value="MBC5995505.1"/>
    <property type="molecule type" value="Genomic_DNA"/>
</dbReference>
<dbReference type="InterPro" id="IPR010712">
    <property type="entry name" value="Arsenical-R_ArsD"/>
</dbReference>